<reference evidence="2 3" key="1">
    <citation type="submission" date="2023-07" db="EMBL/GenBank/DDBJ databases">
        <title>Genomic Encyclopedia of Type Strains, Phase IV (KMG-IV): sequencing the most valuable type-strain genomes for metagenomic binning, comparative biology and taxonomic classification.</title>
        <authorList>
            <person name="Goeker M."/>
        </authorList>
    </citation>
    <scope>NUCLEOTIDE SEQUENCE [LARGE SCALE GENOMIC DNA]</scope>
    <source>
        <strain evidence="2 3">DSM 23837</strain>
    </source>
</reference>
<dbReference type="SUPFAM" id="SSF52540">
    <property type="entry name" value="P-loop containing nucleoside triphosphate hydrolases"/>
    <property type="match status" value="1"/>
</dbReference>
<accession>A0ABT9WV02</accession>
<dbReference type="InterPro" id="IPR003593">
    <property type="entry name" value="AAA+_ATPase"/>
</dbReference>
<dbReference type="CDD" id="cd00009">
    <property type="entry name" value="AAA"/>
    <property type="match status" value="1"/>
</dbReference>
<evidence type="ECO:0000259" key="1">
    <source>
        <dbReference type="SMART" id="SM00382"/>
    </source>
</evidence>
<dbReference type="Gene3D" id="3.40.50.300">
    <property type="entry name" value="P-loop containing nucleotide triphosphate hydrolases"/>
    <property type="match status" value="1"/>
</dbReference>
<dbReference type="PANTHER" id="PTHR42759:SF5">
    <property type="entry name" value="METHANOL DEHYDROGENASE REGULATOR"/>
    <property type="match status" value="1"/>
</dbReference>
<name>A0ABT9WV02_9BACI</name>
<dbReference type="PANTHER" id="PTHR42759">
    <property type="entry name" value="MOXR FAMILY PROTEIN"/>
    <property type="match status" value="1"/>
</dbReference>
<dbReference type="Pfam" id="PF17863">
    <property type="entry name" value="AAA_lid_2"/>
    <property type="match status" value="1"/>
</dbReference>
<dbReference type="EC" id="3.6.3.-" evidence="2"/>
<dbReference type="Proteomes" id="UP001223586">
    <property type="component" value="Unassembled WGS sequence"/>
</dbReference>
<feature type="domain" description="AAA+ ATPase" evidence="1">
    <location>
        <begin position="32"/>
        <end position="174"/>
    </location>
</feature>
<keyword evidence="3" id="KW-1185">Reference proteome</keyword>
<evidence type="ECO:0000313" key="3">
    <source>
        <dbReference type="Proteomes" id="UP001223586"/>
    </source>
</evidence>
<dbReference type="InterPro" id="IPR050764">
    <property type="entry name" value="CbbQ/NirQ/NorQ/GpvN"/>
</dbReference>
<dbReference type="EMBL" id="JAUSTT010000017">
    <property type="protein sequence ID" value="MDQ0176943.1"/>
    <property type="molecule type" value="Genomic_DNA"/>
</dbReference>
<gene>
    <name evidence="2" type="ORF">J2S08_002822</name>
</gene>
<sequence>MKSTFETFKTMISNVIVGKEAEIELMMIALLHGGHVLLESVPGTGKTMLAKTFAKCLHADFQRIQFTPDVLPTDVTGMQFFNAKTQEFELRPGPIMTNILLADEINRATPRTQSSLLEVMEERQVTIDRETHLLKEPFMVIATQNPLESQQGTFPLPAAQLDRFFMKITMSYPSYEEEQEIIRRFRIKQPLEDISAVLSPAEIIEMKMRVREVYVSEDIEKYLLLIVRETRENPVIEIGASPRATLALLRASQGHAFIKGRNYVIPDDVKKVAPYVLIHRLSLTTEASLTKTMEQVFEAIFTAIPAPVEEGVSS</sequence>
<dbReference type="SMART" id="SM00382">
    <property type="entry name" value="AAA"/>
    <property type="match status" value="1"/>
</dbReference>
<dbReference type="InterPro" id="IPR027417">
    <property type="entry name" value="P-loop_NTPase"/>
</dbReference>
<dbReference type="InterPro" id="IPR011703">
    <property type="entry name" value="ATPase_AAA-3"/>
</dbReference>
<organism evidence="2 3">
    <name type="scientific">Bacillus chungangensis</name>
    <dbReference type="NCBI Taxonomy" id="587633"/>
    <lineage>
        <taxon>Bacteria</taxon>
        <taxon>Bacillati</taxon>
        <taxon>Bacillota</taxon>
        <taxon>Bacilli</taxon>
        <taxon>Bacillales</taxon>
        <taxon>Bacillaceae</taxon>
        <taxon>Bacillus</taxon>
    </lineage>
</organism>
<dbReference type="PIRSF" id="PIRSF002849">
    <property type="entry name" value="AAA_ATPase_chaperone_MoxR_prd"/>
    <property type="match status" value="1"/>
</dbReference>
<dbReference type="Gene3D" id="1.10.8.80">
    <property type="entry name" value="Magnesium chelatase subunit I, C-Terminal domain"/>
    <property type="match status" value="1"/>
</dbReference>
<proteinExistence type="predicted"/>
<protein>
    <submittedName>
        <fullName evidence="2">MoxR-like ATPase</fullName>
        <ecNumber evidence="2">3.6.3.-</ecNumber>
    </submittedName>
</protein>
<dbReference type="GO" id="GO:0016787">
    <property type="term" value="F:hydrolase activity"/>
    <property type="evidence" value="ECO:0007669"/>
    <property type="project" value="UniProtKB-KW"/>
</dbReference>
<comment type="caution">
    <text evidence="2">The sequence shown here is derived from an EMBL/GenBank/DDBJ whole genome shotgun (WGS) entry which is preliminary data.</text>
</comment>
<keyword evidence="2" id="KW-0378">Hydrolase</keyword>
<dbReference type="Pfam" id="PF07726">
    <property type="entry name" value="AAA_3"/>
    <property type="match status" value="1"/>
</dbReference>
<dbReference type="InterPro" id="IPR041628">
    <property type="entry name" value="ChlI/MoxR_AAA_lid"/>
</dbReference>
<evidence type="ECO:0000313" key="2">
    <source>
        <dbReference type="EMBL" id="MDQ0176943.1"/>
    </source>
</evidence>